<dbReference type="Pfam" id="PF08448">
    <property type="entry name" value="PAS_4"/>
    <property type="match status" value="3"/>
</dbReference>
<dbReference type="GO" id="GO:0008983">
    <property type="term" value="F:protein-glutamate O-methyltransferase activity"/>
    <property type="evidence" value="ECO:0007669"/>
    <property type="project" value="UniProtKB-EC"/>
</dbReference>
<dbReference type="InterPro" id="IPR000780">
    <property type="entry name" value="CheR_MeTrfase"/>
</dbReference>
<feature type="region of interest" description="Disordered" evidence="6">
    <location>
        <begin position="440"/>
        <end position="464"/>
    </location>
</feature>
<dbReference type="InterPro" id="IPR022642">
    <property type="entry name" value="CheR_C"/>
</dbReference>
<evidence type="ECO:0000256" key="4">
    <source>
        <dbReference type="ARBA" id="ARBA00022679"/>
    </source>
</evidence>
<keyword evidence="4 9" id="KW-0808">Transferase</keyword>
<keyword evidence="9" id="KW-0378">Hydrolase</keyword>
<name>A0ABS4SXM3_9PROT</name>
<dbReference type="RefSeq" id="WP_209774060.1">
    <property type="nucleotide sequence ID" value="NZ_JAGINP010000056.1"/>
</dbReference>
<evidence type="ECO:0000256" key="6">
    <source>
        <dbReference type="SAM" id="MobiDB-lite"/>
    </source>
</evidence>
<proteinExistence type="predicted"/>
<evidence type="ECO:0000256" key="3">
    <source>
        <dbReference type="ARBA" id="ARBA00022603"/>
    </source>
</evidence>
<dbReference type="Gene3D" id="3.30.450.20">
    <property type="entry name" value="PAS domain"/>
    <property type="match status" value="3"/>
</dbReference>
<evidence type="ECO:0000256" key="1">
    <source>
        <dbReference type="ARBA" id="ARBA00001541"/>
    </source>
</evidence>
<dbReference type="SMART" id="SM00086">
    <property type="entry name" value="PAC"/>
    <property type="match status" value="2"/>
</dbReference>
<dbReference type="InterPro" id="IPR013656">
    <property type="entry name" value="PAS_4"/>
</dbReference>
<dbReference type="EMBL" id="JAGINP010000056">
    <property type="protein sequence ID" value="MBP2297317.1"/>
    <property type="molecule type" value="Genomic_DNA"/>
</dbReference>
<dbReference type="NCBIfam" id="TIGR00229">
    <property type="entry name" value="sensory_box"/>
    <property type="match status" value="2"/>
</dbReference>
<reference evidence="9 10" key="1">
    <citation type="submission" date="2021-03" db="EMBL/GenBank/DDBJ databases">
        <title>Genomic Encyclopedia of Type Strains, Phase III (KMG-III): the genomes of soil and plant-associated and newly described type strains.</title>
        <authorList>
            <person name="Whitman W."/>
        </authorList>
    </citation>
    <scope>NUCLEOTIDE SEQUENCE [LARGE SCALE GENOMIC DNA]</scope>
    <source>
        <strain evidence="9 10">IMMIB AFH-6</strain>
    </source>
</reference>
<organism evidence="9 10">
    <name type="scientific">Azospirillum rugosum</name>
    <dbReference type="NCBI Taxonomy" id="416170"/>
    <lineage>
        <taxon>Bacteria</taxon>
        <taxon>Pseudomonadati</taxon>
        <taxon>Pseudomonadota</taxon>
        <taxon>Alphaproteobacteria</taxon>
        <taxon>Rhodospirillales</taxon>
        <taxon>Azospirillaceae</taxon>
        <taxon>Azospirillum</taxon>
    </lineage>
</organism>
<dbReference type="SMART" id="SM00091">
    <property type="entry name" value="PAS"/>
    <property type="match status" value="3"/>
</dbReference>
<gene>
    <name evidence="9" type="ORF">J2851_007139</name>
</gene>
<keyword evidence="10" id="KW-1185">Reference proteome</keyword>
<feature type="domain" description="CheR-type methyltransferase" evidence="8">
    <location>
        <begin position="4"/>
        <end position="279"/>
    </location>
</feature>
<dbReference type="SUPFAM" id="SSF53335">
    <property type="entry name" value="S-adenosyl-L-methionine-dependent methyltransferases"/>
    <property type="match status" value="1"/>
</dbReference>
<evidence type="ECO:0000256" key="5">
    <source>
        <dbReference type="ARBA" id="ARBA00022691"/>
    </source>
</evidence>
<dbReference type="PANTHER" id="PTHR24422">
    <property type="entry name" value="CHEMOTAXIS PROTEIN METHYLTRANSFERASE"/>
    <property type="match status" value="1"/>
</dbReference>
<dbReference type="InterPro" id="IPR036804">
    <property type="entry name" value="CheR_N_sf"/>
</dbReference>
<dbReference type="InterPro" id="IPR035965">
    <property type="entry name" value="PAS-like_dom_sf"/>
</dbReference>
<dbReference type="InterPro" id="IPR029063">
    <property type="entry name" value="SAM-dependent_MTases_sf"/>
</dbReference>
<dbReference type="SUPFAM" id="SSF55785">
    <property type="entry name" value="PYP-like sensor domain (PAS domain)"/>
    <property type="match status" value="3"/>
</dbReference>
<dbReference type="Gene3D" id="1.10.287.620">
    <property type="entry name" value="Helix Hairpins"/>
    <property type="match status" value="1"/>
</dbReference>
<dbReference type="InterPro" id="IPR001610">
    <property type="entry name" value="PAC"/>
</dbReference>
<dbReference type="Pfam" id="PF01739">
    <property type="entry name" value="CheR"/>
    <property type="match status" value="1"/>
</dbReference>
<dbReference type="Gene3D" id="1.10.155.10">
    <property type="entry name" value="Chemotaxis receptor methyltransferase CheR, N-terminal domain"/>
    <property type="match status" value="1"/>
</dbReference>
<dbReference type="SMART" id="SM00138">
    <property type="entry name" value="MeTrc"/>
    <property type="match status" value="1"/>
</dbReference>
<dbReference type="Pfam" id="PF03705">
    <property type="entry name" value="CheR_N"/>
    <property type="match status" value="1"/>
</dbReference>
<dbReference type="EC" id="2.1.1.80" evidence="2"/>
<evidence type="ECO:0000313" key="9">
    <source>
        <dbReference type="EMBL" id="MBP2297317.1"/>
    </source>
</evidence>
<keyword evidence="5" id="KW-0949">S-adenosyl-L-methionine</keyword>
<evidence type="ECO:0000259" key="7">
    <source>
        <dbReference type="PROSITE" id="PS50112"/>
    </source>
</evidence>
<sequence length="758" mass="86779">MSSKEPTKTEPPDPEFEALIRYIQENRGLDFRGYKRTSLQRRIRRRMEEVNCDDFATYHGFLEAHPQEFVELLNMVLINVTSFFRDTEAWEVLKNDVVPRLLAELGDHGPIRIWSAGCASGEEPYSLAMLFAEALGSESFCSRVKIYATDLDDAALNIARHAMYAPRDVESVPQPLLEKYFERTNNHYVFQRELRKCVIFGRHNLVTDAPISRINLLVCRNLLIYLESETQNIVLPRLHYALANGGVLFLGKAETQLARSKMFEPVDLKSRIFRKVPQEWRRSLGGSLTISPDLPNNRQSFQTRLLESIVDNSPAAFLAVSGDGTLVFANAMARRLLDVAEVDIGRPFQDMAISYRPAELRSRIEEVQTTGRTLRLEHQEYARPPAEPIRLTIEVSLLYGADGKPFVTLLSFTDTTRVHMLQKELEAAQESLETTIEELQSSNEELETTNEELQSTNEELETTNEELQSTNEELETMNEELRSANEELEVANEELRRQGEESGEYRRYSESILRSMDVGIIVLDQDLRVRSWNRWSENMWGLRSEEVVGEEFLDLDIGLPVQRLRADLERILEKEIPQQPVVLDALDRRGRPVTCRVRLSPLLYESRETRGAVLIIEDITEQSRAETFAGYLGRVIGESLNEVYFLDATTFRFQLVNRGAETKLGYSLEQLKQFTVFDLMPEVTAERFHALVEPLLSGEKQEVVFESRMEGRMRGTYPVEVCLQLFNTEQPPILLAIVHDTTERQRVGADGDEAKAVG</sequence>
<accession>A0ABS4SXM3</accession>
<protein>
    <recommendedName>
        <fullName evidence="2">protein-glutamate O-methyltransferase</fullName>
        <ecNumber evidence="2">2.1.1.80</ecNumber>
    </recommendedName>
</protein>
<dbReference type="InterPro" id="IPR022641">
    <property type="entry name" value="CheR_N"/>
</dbReference>
<evidence type="ECO:0000259" key="8">
    <source>
        <dbReference type="PROSITE" id="PS50123"/>
    </source>
</evidence>
<dbReference type="Gene3D" id="3.40.50.150">
    <property type="entry name" value="Vaccinia Virus protein VP39"/>
    <property type="match status" value="1"/>
</dbReference>
<dbReference type="PANTHER" id="PTHR24422:SF10">
    <property type="entry name" value="CHEMOTAXIS PROTEIN METHYLTRANSFERASE 2"/>
    <property type="match status" value="1"/>
</dbReference>
<dbReference type="CDD" id="cd00130">
    <property type="entry name" value="PAS"/>
    <property type="match status" value="3"/>
</dbReference>
<dbReference type="GO" id="GO:0032259">
    <property type="term" value="P:methylation"/>
    <property type="evidence" value="ECO:0007669"/>
    <property type="project" value="UniProtKB-KW"/>
</dbReference>
<evidence type="ECO:0000313" key="10">
    <source>
        <dbReference type="Proteomes" id="UP000781958"/>
    </source>
</evidence>
<dbReference type="PROSITE" id="PS50112">
    <property type="entry name" value="PAS"/>
    <property type="match status" value="1"/>
</dbReference>
<evidence type="ECO:0000256" key="2">
    <source>
        <dbReference type="ARBA" id="ARBA00012534"/>
    </source>
</evidence>
<dbReference type="PRINTS" id="PR00996">
    <property type="entry name" value="CHERMTFRASE"/>
</dbReference>
<dbReference type="InterPro" id="IPR050903">
    <property type="entry name" value="Bact_Chemotaxis_MeTrfase"/>
</dbReference>
<feature type="domain" description="PAS" evidence="7">
    <location>
        <begin position="505"/>
        <end position="575"/>
    </location>
</feature>
<comment type="catalytic activity">
    <reaction evidence="1">
        <text>L-glutamyl-[protein] + S-adenosyl-L-methionine = [protein]-L-glutamate 5-O-methyl ester + S-adenosyl-L-homocysteine</text>
        <dbReference type="Rhea" id="RHEA:24452"/>
        <dbReference type="Rhea" id="RHEA-COMP:10208"/>
        <dbReference type="Rhea" id="RHEA-COMP:10311"/>
        <dbReference type="ChEBI" id="CHEBI:29973"/>
        <dbReference type="ChEBI" id="CHEBI:57856"/>
        <dbReference type="ChEBI" id="CHEBI:59789"/>
        <dbReference type="ChEBI" id="CHEBI:82795"/>
        <dbReference type="EC" id="2.1.1.80"/>
    </reaction>
</comment>
<dbReference type="PROSITE" id="PS50123">
    <property type="entry name" value="CHER"/>
    <property type="match status" value="1"/>
</dbReference>
<dbReference type="InterPro" id="IPR000014">
    <property type="entry name" value="PAS"/>
</dbReference>
<comment type="caution">
    <text evidence="9">The sequence shown here is derived from an EMBL/GenBank/DDBJ whole genome shotgun (WGS) entry which is preliminary data.</text>
</comment>
<dbReference type="SUPFAM" id="SSF47757">
    <property type="entry name" value="Chemotaxis receptor methyltransferase CheR, N-terminal domain"/>
    <property type="match status" value="1"/>
</dbReference>
<dbReference type="GO" id="GO:0008984">
    <property type="term" value="F:protein-glutamate methylesterase activity"/>
    <property type="evidence" value="ECO:0007669"/>
    <property type="project" value="UniProtKB-EC"/>
</dbReference>
<dbReference type="SUPFAM" id="SSF90257">
    <property type="entry name" value="Myosin rod fragments"/>
    <property type="match status" value="1"/>
</dbReference>
<dbReference type="Proteomes" id="UP000781958">
    <property type="component" value="Unassembled WGS sequence"/>
</dbReference>
<keyword evidence="3 9" id="KW-0489">Methyltransferase</keyword>